<dbReference type="Gene3D" id="1.10.10.60">
    <property type="entry name" value="Homeodomain-like"/>
    <property type="match status" value="2"/>
</dbReference>
<dbReference type="Pfam" id="PF12852">
    <property type="entry name" value="Cupin_6"/>
    <property type="match status" value="1"/>
</dbReference>
<dbReference type="InterPro" id="IPR018062">
    <property type="entry name" value="HTH_AraC-typ_CS"/>
</dbReference>
<reference evidence="6 7" key="1">
    <citation type="submission" date="2019-04" db="EMBL/GenBank/DDBJ databases">
        <title>Streptomyces piniterrae sp. nov., a heliquinomycin-producing actinomycete isolated from rhizosphere soil of Pinus yunnanensis.</title>
        <authorList>
            <person name="Zhuang X."/>
            <person name="Zhao J."/>
        </authorList>
    </citation>
    <scope>NUCLEOTIDE SEQUENCE [LARGE SCALE GENOMIC DNA]</scope>
    <source>
        <strain evidence="7">jys28</strain>
    </source>
</reference>
<dbReference type="GO" id="GO:0043565">
    <property type="term" value="F:sequence-specific DNA binding"/>
    <property type="evidence" value="ECO:0007669"/>
    <property type="project" value="InterPro"/>
</dbReference>
<proteinExistence type="predicted"/>
<evidence type="ECO:0000256" key="4">
    <source>
        <dbReference type="SAM" id="MobiDB-lite"/>
    </source>
</evidence>
<dbReference type="InterPro" id="IPR050204">
    <property type="entry name" value="AraC_XylS_family_regulators"/>
</dbReference>
<dbReference type="OrthoDB" id="241790at2"/>
<feature type="domain" description="HTH araC/xylS-type" evidence="5">
    <location>
        <begin position="272"/>
        <end position="370"/>
    </location>
</feature>
<sequence>MAERPPFMCIRPRRARPFVYREPVDVLADLLRHSRARGAAVARSIVQPPWSVCYSDAAPMSIQAVIRGSAWLLRDGEPARRLRAGDIAIVRGPEPHTLADDPATPAHIVVYGPNSCALADEPPDRAGDRWRVSAGKTYGEQRNGQHAGQRDGDPNGDHNRTRGRNHDRNHDRNDGYHDGDTAIIRGAYQFAGDVSPWLLESLPPVLLLSGATGAEGILELVATEVDRPEAVQPVVLDRLLDLLFMVSLRTWTERQDGEPPPWHRAMADPAIGRALQLLHQHPARPWTVGKLADAVGLSRSGFAHRFHALVGRPPMSYLTQWRITLAAGLLTEPGHTLDSIARTVGYADAFSLSSTFKRVRGVSPNEYRDGVG</sequence>
<dbReference type="PROSITE" id="PS00041">
    <property type="entry name" value="HTH_ARAC_FAMILY_1"/>
    <property type="match status" value="1"/>
</dbReference>
<dbReference type="SMART" id="SM00342">
    <property type="entry name" value="HTH_ARAC"/>
    <property type="match status" value="1"/>
</dbReference>
<dbReference type="InterPro" id="IPR032783">
    <property type="entry name" value="AraC_lig"/>
</dbReference>
<dbReference type="Pfam" id="PF12833">
    <property type="entry name" value="HTH_18"/>
    <property type="match status" value="1"/>
</dbReference>
<dbReference type="GO" id="GO:0003700">
    <property type="term" value="F:DNA-binding transcription factor activity"/>
    <property type="evidence" value="ECO:0007669"/>
    <property type="project" value="InterPro"/>
</dbReference>
<accession>A0A4U0NJ08</accession>
<dbReference type="PANTHER" id="PTHR46796:SF13">
    <property type="entry name" value="HTH-TYPE TRANSCRIPTIONAL ACTIVATOR RHAS"/>
    <property type="match status" value="1"/>
</dbReference>
<dbReference type="PROSITE" id="PS01124">
    <property type="entry name" value="HTH_ARAC_FAMILY_2"/>
    <property type="match status" value="1"/>
</dbReference>
<evidence type="ECO:0000259" key="5">
    <source>
        <dbReference type="PROSITE" id="PS01124"/>
    </source>
</evidence>
<feature type="compositionally biased region" description="Basic and acidic residues" evidence="4">
    <location>
        <begin position="148"/>
        <end position="177"/>
    </location>
</feature>
<evidence type="ECO:0000313" key="7">
    <source>
        <dbReference type="Proteomes" id="UP000308697"/>
    </source>
</evidence>
<dbReference type="PANTHER" id="PTHR46796">
    <property type="entry name" value="HTH-TYPE TRANSCRIPTIONAL ACTIVATOR RHAS-RELATED"/>
    <property type="match status" value="1"/>
</dbReference>
<evidence type="ECO:0000256" key="2">
    <source>
        <dbReference type="ARBA" id="ARBA00023125"/>
    </source>
</evidence>
<dbReference type="EMBL" id="SUMB01000004">
    <property type="protein sequence ID" value="TJZ54259.1"/>
    <property type="molecule type" value="Genomic_DNA"/>
</dbReference>
<evidence type="ECO:0000313" key="6">
    <source>
        <dbReference type="EMBL" id="TJZ54259.1"/>
    </source>
</evidence>
<gene>
    <name evidence="6" type="ORF">FCH28_13885</name>
</gene>
<dbReference type="InterPro" id="IPR009057">
    <property type="entry name" value="Homeodomain-like_sf"/>
</dbReference>
<protein>
    <submittedName>
        <fullName evidence="6">AraC family transcriptional regulator</fullName>
    </submittedName>
</protein>
<feature type="region of interest" description="Disordered" evidence="4">
    <location>
        <begin position="138"/>
        <end position="177"/>
    </location>
</feature>
<organism evidence="6 7">
    <name type="scientific">Streptomyces piniterrae</name>
    <dbReference type="NCBI Taxonomy" id="2571125"/>
    <lineage>
        <taxon>Bacteria</taxon>
        <taxon>Bacillati</taxon>
        <taxon>Actinomycetota</taxon>
        <taxon>Actinomycetes</taxon>
        <taxon>Kitasatosporales</taxon>
        <taxon>Streptomycetaceae</taxon>
        <taxon>Streptomyces</taxon>
    </lineage>
</organism>
<keyword evidence="1" id="KW-0805">Transcription regulation</keyword>
<dbReference type="SUPFAM" id="SSF46689">
    <property type="entry name" value="Homeodomain-like"/>
    <property type="match status" value="2"/>
</dbReference>
<keyword evidence="3" id="KW-0804">Transcription</keyword>
<keyword evidence="2" id="KW-0238">DNA-binding</keyword>
<evidence type="ECO:0000256" key="3">
    <source>
        <dbReference type="ARBA" id="ARBA00023163"/>
    </source>
</evidence>
<name>A0A4U0NJ08_9ACTN</name>
<dbReference type="Proteomes" id="UP000308697">
    <property type="component" value="Unassembled WGS sequence"/>
</dbReference>
<evidence type="ECO:0000256" key="1">
    <source>
        <dbReference type="ARBA" id="ARBA00023015"/>
    </source>
</evidence>
<keyword evidence="7" id="KW-1185">Reference proteome</keyword>
<dbReference type="InterPro" id="IPR018060">
    <property type="entry name" value="HTH_AraC"/>
</dbReference>
<dbReference type="AlphaFoldDB" id="A0A4U0NJ08"/>
<comment type="caution">
    <text evidence="6">The sequence shown here is derived from an EMBL/GenBank/DDBJ whole genome shotgun (WGS) entry which is preliminary data.</text>
</comment>